<dbReference type="EMBL" id="FN655591">
    <property type="protein sequence ID" value="CBY39611.1"/>
    <property type="molecule type" value="Genomic_DNA"/>
</dbReference>
<feature type="transmembrane region" description="Helical" evidence="1">
    <location>
        <begin position="48"/>
        <end position="71"/>
    </location>
</feature>
<organism evidence="2">
    <name type="scientific">Oikopleura dioica</name>
    <name type="common">Tunicate</name>
    <dbReference type="NCBI Taxonomy" id="34765"/>
    <lineage>
        <taxon>Eukaryota</taxon>
        <taxon>Metazoa</taxon>
        <taxon>Chordata</taxon>
        <taxon>Tunicata</taxon>
        <taxon>Appendicularia</taxon>
        <taxon>Copelata</taxon>
        <taxon>Oikopleuridae</taxon>
        <taxon>Oikopleura</taxon>
    </lineage>
</organism>
<name>E4YVX6_OIKDI</name>
<evidence type="ECO:0000313" key="2">
    <source>
        <dbReference type="EMBL" id="CBY39611.1"/>
    </source>
</evidence>
<gene>
    <name evidence="2" type="ORF">GSOID_T00020186001</name>
</gene>
<sequence>MMLEDGPKLKAANYAQRKSNLPQFSQLSSVHILINEVEETPEIIIDRLGAMILTVLVVLVVFFIVIVCLLFQRRRRQSKQFSIST</sequence>
<dbReference type="Proteomes" id="UP000011014">
    <property type="component" value="Unassembled WGS sequence"/>
</dbReference>
<dbReference type="AlphaFoldDB" id="E4YVX6"/>
<accession>E4YVX6</accession>
<keyword evidence="1" id="KW-1133">Transmembrane helix</keyword>
<proteinExistence type="predicted"/>
<protein>
    <submittedName>
        <fullName evidence="2">Uncharacterized protein</fullName>
    </submittedName>
</protein>
<keyword evidence="1" id="KW-0812">Transmembrane</keyword>
<keyword evidence="1" id="KW-0472">Membrane</keyword>
<evidence type="ECO:0000256" key="1">
    <source>
        <dbReference type="SAM" id="Phobius"/>
    </source>
</evidence>
<reference evidence="2" key="1">
    <citation type="journal article" date="2010" name="Science">
        <title>Plasticity of animal genome architecture unmasked by rapid evolution of a pelagic tunicate.</title>
        <authorList>
            <person name="Denoeud F."/>
            <person name="Henriet S."/>
            <person name="Mungpakdee S."/>
            <person name="Aury J.M."/>
            <person name="Da Silva C."/>
            <person name="Brinkmann H."/>
            <person name="Mikhaleva J."/>
            <person name="Olsen L.C."/>
            <person name="Jubin C."/>
            <person name="Canestro C."/>
            <person name="Bouquet J.M."/>
            <person name="Danks G."/>
            <person name="Poulain J."/>
            <person name="Campsteijn C."/>
            <person name="Adamski M."/>
            <person name="Cross I."/>
            <person name="Yadetie F."/>
            <person name="Muffato M."/>
            <person name="Louis A."/>
            <person name="Butcher S."/>
            <person name="Tsagkogeorga G."/>
            <person name="Konrad A."/>
            <person name="Singh S."/>
            <person name="Jensen M.F."/>
            <person name="Cong E.H."/>
            <person name="Eikeseth-Otteraa H."/>
            <person name="Noel B."/>
            <person name="Anthouard V."/>
            <person name="Porcel B.M."/>
            <person name="Kachouri-Lafond R."/>
            <person name="Nishino A."/>
            <person name="Ugolini M."/>
            <person name="Chourrout P."/>
            <person name="Nishida H."/>
            <person name="Aasland R."/>
            <person name="Huzurbazar S."/>
            <person name="Westhof E."/>
            <person name="Delsuc F."/>
            <person name="Lehrach H."/>
            <person name="Reinhardt R."/>
            <person name="Weissenbach J."/>
            <person name="Roy S.W."/>
            <person name="Artiguenave F."/>
            <person name="Postlethwait J.H."/>
            <person name="Manak J.R."/>
            <person name="Thompson E.M."/>
            <person name="Jaillon O."/>
            <person name="Du Pasquier L."/>
            <person name="Boudinot P."/>
            <person name="Liberles D.A."/>
            <person name="Volff J.N."/>
            <person name="Philippe H."/>
            <person name="Lenhard B."/>
            <person name="Roest Crollius H."/>
            <person name="Wincker P."/>
            <person name="Chourrout D."/>
        </authorList>
    </citation>
    <scope>NUCLEOTIDE SEQUENCE [LARGE SCALE GENOMIC DNA]</scope>
</reference>